<evidence type="ECO:0000313" key="2">
    <source>
        <dbReference type="Proteomes" id="UP001301958"/>
    </source>
</evidence>
<dbReference type="EMBL" id="MU865517">
    <property type="protein sequence ID" value="KAK4221761.1"/>
    <property type="molecule type" value="Genomic_DNA"/>
</dbReference>
<accession>A0AAN6YPH5</accession>
<protein>
    <submittedName>
        <fullName evidence="1">Uncharacterized protein</fullName>
    </submittedName>
</protein>
<evidence type="ECO:0000313" key="1">
    <source>
        <dbReference type="EMBL" id="KAK4221761.1"/>
    </source>
</evidence>
<keyword evidence="2" id="KW-1185">Reference proteome</keyword>
<comment type="caution">
    <text evidence="1">The sequence shown here is derived from an EMBL/GenBank/DDBJ whole genome shotgun (WGS) entry which is preliminary data.</text>
</comment>
<name>A0AAN6YPH5_9PEZI</name>
<sequence>MPTTVLAPLNPFDGLCTYNNCLKQVVGYIDHNPQEQYAACISSFGAPTVVTVTPTVDVVFATATTTISYVDVIVSLTTQTSTVEETVTSYDTLFQTATEYTTTRVATVSATTYLKRAPTVVKRKHRKRGDCHIKPSSTLASSTIPTTPASEYPAWWVEVDRCRTLVASNCANLEEYSSACSCITAVEATETVTAAASTSTSIVYETVSKAVPSVSESTVNVVVTTVIVKPATATVATTVRTALESTTTALTTIQTGQAVLEGGDHAGAKLDLMASSFVKWSRTTAATIVWTDGQGDIPYLSNNPASKLWLQFAGSYGILYFGATAPNANFSPVSCAVNSNGYISCRGTSNERSDFNSFFSCASQYVIIAPSNFGWTNTACKPVNLKFSAV</sequence>
<gene>
    <name evidence="1" type="ORF">QBC38DRAFT_504622</name>
</gene>
<reference evidence="1" key="1">
    <citation type="journal article" date="2023" name="Mol. Phylogenet. Evol.">
        <title>Genome-scale phylogeny and comparative genomics of the fungal order Sordariales.</title>
        <authorList>
            <person name="Hensen N."/>
            <person name="Bonometti L."/>
            <person name="Westerberg I."/>
            <person name="Brannstrom I.O."/>
            <person name="Guillou S."/>
            <person name="Cros-Aarteil S."/>
            <person name="Calhoun S."/>
            <person name="Haridas S."/>
            <person name="Kuo A."/>
            <person name="Mondo S."/>
            <person name="Pangilinan J."/>
            <person name="Riley R."/>
            <person name="LaButti K."/>
            <person name="Andreopoulos B."/>
            <person name="Lipzen A."/>
            <person name="Chen C."/>
            <person name="Yan M."/>
            <person name="Daum C."/>
            <person name="Ng V."/>
            <person name="Clum A."/>
            <person name="Steindorff A."/>
            <person name="Ohm R.A."/>
            <person name="Martin F."/>
            <person name="Silar P."/>
            <person name="Natvig D.O."/>
            <person name="Lalanne C."/>
            <person name="Gautier V."/>
            <person name="Ament-Velasquez S.L."/>
            <person name="Kruys A."/>
            <person name="Hutchinson M.I."/>
            <person name="Powell A.J."/>
            <person name="Barry K."/>
            <person name="Miller A.N."/>
            <person name="Grigoriev I.V."/>
            <person name="Debuchy R."/>
            <person name="Gladieux P."/>
            <person name="Hiltunen Thoren M."/>
            <person name="Johannesson H."/>
        </authorList>
    </citation>
    <scope>NUCLEOTIDE SEQUENCE</scope>
    <source>
        <strain evidence="1">CBS 990.96</strain>
    </source>
</reference>
<proteinExistence type="predicted"/>
<dbReference type="AlphaFoldDB" id="A0AAN6YPH5"/>
<reference evidence="1" key="2">
    <citation type="submission" date="2023-05" db="EMBL/GenBank/DDBJ databases">
        <authorList>
            <consortium name="Lawrence Berkeley National Laboratory"/>
            <person name="Steindorff A."/>
            <person name="Hensen N."/>
            <person name="Bonometti L."/>
            <person name="Westerberg I."/>
            <person name="Brannstrom I.O."/>
            <person name="Guillou S."/>
            <person name="Cros-Aarteil S."/>
            <person name="Calhoun S."/>
            <person name="Haridas S."/>
            <person name="Kuo A."/>
            <person name="Mondo S."/>
            <person name="Pangilinan J."/>
            <person name="Riley R."/>
            <person name="Labutti K."/>
            <person name="Andreopoulos B."/>
            <person name="Lipzen A."/>
            <person name="Chen C."/>
            <person name="Yanf M."/>
            <person name="Daum C."/>
            <person name="Ng V."/>
            <person name="Clum A."/>
            <person name="Ohm R."/>
            <person name="Martin F."/>
            <person name="Silar P."/>
            <person name="Natvig D."/>
            <person name="Lalanne C."/>
            <person name="Gautier V."/>
            <person name="Ament-Velasquez S.L."/>
            <person name="Kruys A."/>
            <person name="Hutchinson M.I."/>
            <person name="Powell A.J."/>
            <person name="Barry K."/>
            <person name="Miller A.N."/>
            <person name="Grigoriev I.V."/>
            <person name="Debuchy R."/>
            <person name="Gladieux P."/>
            <person name="Thoren M.H."/>
            <person name="Johannesson H."/>
        </authorList>
    </citation>
    <scope>NUCLEOTIDE SEQUENCE</scope>
    <source>
        <strain evidence="1">CBS 990.96</strain>
    </source>
</reference>
<dbReference type="Proteomes" id="UP001301958">
    <property type="component" value="Unassembled WGS sequence"/>
</dbReference>
<organism evidence="1 2">
    <name type="scientific">Podospora fimiseda</name>
    <dbReference type="NCBI Taxonomy" id="252190"/>
    <lineage>
        <taxon>Eukaryota</taxon>
        <taxon>Fungi</taxon>
        <taxon>Dikarya</taxon>
        <taxon>Ascomycota</taxon>
        <taxon>Pezizomycotina</taxon>
        <taxon>Sordariomycetes</taxon>
        <taxon>Sordariomycetidae</taxon>
        <taxon>Sordariales</taxon>
        <taxon>Podosporaceae</taxon>
        <taxon>Podospora</taxon>
    </lineage>
</organism>